<dbReference type="RefSeq" id="WP_402074543.1">
    <property type="nucleotide sequence ID" value="NZ_JBIVGG010000013.1"/>
</dbReference>
<feature type="domain" description="MmyB-like transcription regulator ligand binding" evidence="1">
    <location>
        <begin position="47"/>
        <end position="132"/>
    </location>
</feature>
<dbReference type="Pfam" id="PF17765">
    <property type="entry name" value="MLTR_LBD"/>
    <property type="match status" value="1"/>
</dbReference>
<dbReference type="PANTHER" id="PTHR35010:SF2">
    <property type="entry name" value="BLL4672 PROTEIN"/>
    <property type="match status" value="1"/>
</dbReference>
<dbReference type="Gene3D" id="3.30.450.180">
    <property type="match status" value="1"/>
</dbReference>
<keyword evidence="3" id="KW-1185">Reference proteome</keyword>
<dbReference type="Proteomes" id="UP001617511">
    <property type="component" value="Unassembled WGS sequence"/>
</dbReference>
<dbReference type="EMBL" id="JBIVGG010000013">
    <property type="protein sequence ID" value="MFJ4082843.1"/>
    <property type="molecule type" value="Genomic_DNA"/>
</dbReference>
<organism evidence="2 3">
    <name type="scientific">Streptomyces iakyrus</name>
    <dbReference type="NCBI Taxonomy" id="68219"/>
    <lineage>
        <taxon>Bacteria</taxon>
        <taxon>Bacillati</taxon>
        <taxon>Actinomycetota</taxon>
        <taxon>Actinomycetes</taxon>
        <taxon>Kitasatosporales</taxon>
        <taxon>Streptomycetaceae</taxon>
        <taxon>Streptomyces</taxon>
    </lineage>
</organism>
<gene>
    <name evidence="2" type="ORF">ACIP2Z_28275</name>
</gene>
<protein>
    <recommendedName>
        <fullName evidence="1">MmyB-like transcription regulator ligand binding domain-containing protein</fullName>
    </recommendedName>
</protein>
<reference evidence="2 3" key="1">
    <citation type="submission" date="2024-10" db="EMBL/GenBank/DDBJ databases">
        <title>The Natural Products Discovery Center: Release of the First 8490 Sequenced Strains for Exploring Actinobacteria Biosynthetic Diversity.</title>
        <authorList>
            <person name="Kalkreuter E."/>
            <person name="Kautsar S.A."/>
            <person name="Yang D."/>
            <person name="Bader C.D."/>
            <person name="Teijaro C.N."/>
            <person name="Fluegel L."/>
            <person name="Davis C.M."/>
            <person name="Simpson J.R."/>
            <person name="Lauterbach L."/>
            <person name="Steele A.D."/>
            <person name="Gui C."/>
            <person name="Meng S."/>
            <person name="Li G."/>
            <person name="Viehrig K."/>
            <person name="Ye F."/>
            <person name="Su P."/>
            <person name="Kiefer A.F."/>
            <person name="Nichols A."/>
            <person name="Cepeda A.J."/>
            <person name="Yan W."/>
            <person name="Fan B."/>
            <person name="Jiang Y."/>
            <person name="Adhikari A."/>
            <person name="Zheng C.-J."/>
            <person name="Schuster L."/>
            <person name="Cowan T.M."/>
            <person name="Smanski M.J."/>
            <person name="Chevrette M.G."/>
            <person name="De Carvalho L.P.S."/>
            <person name="Shen B."/>
        </authorList>
    </citation>
    <scope>NUCLEOTIDE SEQUENCE [LARGE SCALE GENOMIC DNA]</scope>
    <source>
        <strain evidence="2 3">NPDC089932</strain>
    </source>
</reference>
<dbReference type="InterPro" id="IPR041413">
    <property type="entry name" value="MLTR_LBD"/>
</dbReference>
<evidence type="ECO:0000313" key="3">
    <source>
        <dbReference type="Proteomes" id="UP001617511"/>
    </source>
</evidence>
<evidence type="ECO:0000313" key="2">
    <source>
        <dbReference type="EMBL" id="MFJ4082843.1"/>
    </source>
</evidence>
<proteinExistence type="predicted"/>
<dbReference type="PANTHER" id="PTHR35010">
    <property type="entry name" value="BLL4672 PROTEIN-RELATED"/>
    <property type="match status" value="1"/>
</dbReference>
<comment type="caution">
    <text evidence="2">The sequence shown here is derived from an EMBL/GenBank/DDBJ whole genome shotgun (WGS) entry which is preliminary data.</text>
</comment>
<sequence length="138" mass="15307">MKGRPTQPTDPPAGGWHVRSGEVLGEELVEPVEGDEVLAVVQVDVVRARDFFVEWEAGAAATVALLRAEAGREPHDRALRERIGELSTTGADFRTMWAAHDVRIRHEGIKHLQHPEVGLLELTYQSLDRPVSQRPCTT</sequence>
<name>A0ABW8FLA1_9ACTN</name>
<evidence type="ECO:0000259" key="1">
    <source>
        <dbReference type="Pfam" id="PF17765"/>
    </source>
</evidence>
<accession>A0ABW8FLA1</accession>